<dbReference type="Pfam" id="PF08450">
    <property type="entry name" value="SGL"/>
    <property type="match status" value="1"/>
</dbReference>
<dbReference type="Proteomes" id="UP000253153">
    <property type="component" value="Unassembled WGS sequence"/>
</dbReference>
<dbReference type="OrthoDB" id="5307922at2759"/>
<gene>
    <name evidence="2" type="ORF">FIESC28_02133</name>
</gene>
<protein>
    <recommendedName>
        <fullName evidence="1">SMP-30/Gluconolactonase/LRE-like region domain-containing protein</fullName>
    </recommendedName>
</protein>
<dbReference type="GeneID" id="41991579"/>
<feature type="domain" description="SMP-30/Gluconolactonase/LRE-like region" evidence="1">
    <location>
        <begin position="188"/>
        <end position="318"/>
    </location>
</feature>
<name>A0A366S8S5_9HYPO</name>
<dbReference type="InterPro" id="IPR013658">
    <property type="entry name" value="SGL"/>
</dbReference>
<proteinExistence type="predicted"/>
<dbReference type="RefSeq" id="XP_031019667.1">
    <property type="nucleotide sequence ID" value="XM_031156283.1"/>
</dbReference>
<sequence length="394" mass="43123">MVNILVKIGLTAVIALAVLFQIYLKDAVWLAFGVGKVLQPISDFPYTCRKIVNPRMEACEDMWLSKSTRQLFLACSDPLSREKWMTNVGHLNVSGRSKKDAIVVLDLDSDNFEPRVLKTPVWPGTSGDGLINVAGFTGIDHADGSIDILITNMRPSVDETGKLVDQYVQGGNTTIERFTTGAGMSEMKHVKTYADKGIATPNRVATMEDGTVYVTNDHGPHKTGWRHHLSPILGYANINSCPPSEPCKEVSSNLHFPNGLAIHDNTLYLPDSITGVLTIYNILPSHDLNKTAEINLDYALDNASVDENGDIWIAAFPKGIAIFEAYKDPYGFSAPAAVLKVSKGEEEWKVEKVLEDGMGEILPVATTVVHDVKTGRLFLSSVISPWIAICEPKV</sequence>
<dbReference type="PANTHER" id="PTHR11799">
    <property type="entry name" value="PARAOXONASE"/>
    <property type="match status" value="1"/>
</dbReference>
<dbReference type="InterPro" id="IPR051288">
    <property type="entry name" value="Serum_paraoxonase/arylesterase"/>
</dbReference>
<evidence type="ECO:0000313" key="3">
    <source>
        <dbReference type="Proteomes" id="UP000253153"/>
    </source>
</evidence>
<evidence type="ECO:0000259" key="1">
    <source>
        <dbReference type="Pfam" id="PF08450"/>
    </source>
</evidence>
<accession>A0A366S8S5</accession>
<dbReference type="SUPFAM" id="SSF63829">
    <property type="entry name" value="Calcium-dependent phosphotriesterase"/>
    <property type="match status" value="1"/>
</dbReference>
<organism evidence="2 3">
    <name type="scientific">Fusarium coffeatum</name>
    <dbReference type="NCBI Taxonomy" id="231269"/>
    <lineage>
        <taxon>Eukaryota</taxon>
        <taxon>Fungi</taxon>
        <taxon>Dikarya</taxon>
        <taxon>Ascomycota</taxon>
        <taxon>Pezizomycotina</taxon>
        <taxon>Sordariomycetes</taxon>
        <taxon>Hypocreomycetidae</taxon>
        <taxon>Hypocreales</taxon>
        <taxon>Nectriaceae</taxon>
        <taxon>Fusarium</taxon>
        <taxon>Fusarium incarnatum-equiseti species complex</taxon>
    </lineage>
</organism>
<reference evidence="2 3" key="1">
    <citation type="submission" date="2018-06" db="EMBL/GenBank/DDBJ databases">
        <title>Fusarium incarnatum-equiseti species complex species 28.</title>
        <authorList>
            <person name="Gardiner D.M."/>
        </authorList>
    </citation>
    <scope>NUCLEOTIDE SEQUENCE [LARGE SCALE GENOMIC DNA]</scope>
    <source>
        <strain evidence="2 3">FIESC_28</strain>
    </source>
</reference>
<dbReference type="Gene3D" id="2.120.10.30">
    <property type="entry name" value="TolB, C-terminal domain"/>
    <property type="match status" value="1"/>
</dbReference>
<dbReference type="AlphaFoldDB" id="A0A366S8S5"/>
<dbReference type="InterPro" id="IPR011042">
    <property type="entry name" value="6-blade_b-propeller_TolB-like"/>
</dbReference>
<dbReference type="PANTHER" id="PTHR11799:SF20">
    <property type="entry name" value="SMP-30_GLUCONOLACTONASE_LRE-LIKE REGION DOMAIN-CONTAINING PROTEIN"/>
    <property type="match status" value="1"/>
</dbReference>
<dbReference type="EMBL" id="QKXC01000044">
    <property type="protein sequence ID" value="RBR25076.1"/>
    <property type="molecule type" value="Genomic_DNA"/>
</dbReference>
<keyword evidence="3" id="KW-1185">Reference proteome</keyword>
<comment type="caution">
    <text evidence="2">The sequence shown here is derived from an EMBL/GenBank/DDBJ whole genome shotgun (WGS) entry which is preliminary data.</text>
</comment>
<evidence type="ECO:0000313" key="2">
    <source>
        <dbReference type="EMBL" id="RBR25076.1"/>
    </source>
</evidence>